<protein>
    <submittedName>
        <fullName evidence="1">Uncharacterized protein</fullName>
    </submittedName>
</protein>
<proteinExistence type="predicted"/>
<organism evidence="1">
    <name type="scientific">freshwater sediment metagenome</name>
    <dbReference type="NCBI Taxonomy" id="556182"/>
    <lineage>
        <taxon>unclassified sequences</taxon>
        <taxon>metagenomes</taxon>
        <taxon>ecological metagenomes</taxon>
    </lineage>
</organism>
<gene>
    <name evidence="1" type="ORF">AMST5_00120</name>
</gene>
<accession>A0AA48LWW1</accession>
<sequence>MATVWILNCSSPAGDSARLEITRSTLNPLPGADPWRCLEGSAVWGNPDNGYVANWALGETILHTGTGQGHTLRSFNKDTKAGDAGKGLKVLSGGSFPDGEFDWTCQTKR</sequence>
<reference evidence="1" key="1">
    <citation type="submission" date="2023-07" db="EMBL/GenBank/DDBJ databases">
        <authorList>
            <person name="Pelsma A.J. K."/>
        </authorList>
    </citation>
    <scope>NUCLEOTIDE SEQUENCE</scope>
</reference>
<dbReference type="EMBL" id="OY288114">
    <property type="protein sequence ID" value="CAJ0849402.1"/>
    <property type="molecule type" value="Genomic_DNA"/>
</dbReference>
<name>A0AA48LWW1_9ZZZZ</name>
<dbReference type="AlphaFoldDB" id="A0AA48LWW1"/>
<evidence type="ECO:0000313" key="1">
    <source>
        <dbReference type="EMBL" id="CAJ0849402.1"/>
    </source>
</evidence>